<evidence type="ECO:0000313" key="1">
    <source>
        <dbReference type="EMBL" id="OAD22117.1"/>
    </source>
</evidence>
<dbReference type="EMBL" id="LUTY01001157">
    <property type="protein sequence ID" value="OAD22117.1"/>
    <property type="molecule type" value="Genomic_DNA"/>
</dbReference>
<accession>A0A176S2F6</accession>
<protein>
    <submittedName>
        <fullName evidence="1">Uncharacterized protein</fullName>
    </submittedName>
</protein>
<evidence type="ECO:0000313" key="2">
    <source>
        <dbReference type="Proteomes" id="UP000076962"/>
    </source>
</evidence>
<dbReference type="AlphaFoldDB" id="A0A176S2F6"/>
<sequence length="57" mass="6708">MRPTHPLSTHLKSTPISKMCVGRTLRSLPCSAKFFSKYLNNFWGCIFFHFMSKILYH</sequence>
<organism evidence="1 2">
    <name type="scientific">Candidatus Thiomargarita nelsonii</name>
    <dbReference type="NCBI Taxonomy" id="1003181"/>
    <lineage>
        <taxon>Bacteria</taxon>
        <taxon>Pseudomonadati</taxon>
        <taxon>Pseudomonadota</taxon>
        <taxon>Gammaproteobacteria</taxon>
        <taxon>Thiotrichales</taxon>
        <taxon>Thiotrichaceae</taxon>
        <taxon>Thiomargarita</taxon>
    </lineage>
</organism>
<keyword evidence="2" id="KW-1185">Reference proteome</keyword>
<comment type="caution">
    <text evidence="1">The sequence shown here is derived from an EMBL/GenBank/DDBJ whole genome shotgun (WGS) entry which is preliminary data.</text>
</comment>
<gene>
    <name evidence="1" type="ORF">THIOM_002094</name>
</gene>
<name>A0A176S2F6_9GAMM</name>
<reference evidence="1 2" key="1">
    <citation type="submission" date="2016-05" db="EMBL/GenBank/DDBJ databases">
        <title>Single-cell genome of chain-forming Candidatus Thiomargarita nelsonii and comparison to other large sulfur-oxidizing bacteria.</title>
        <authorList>
            <person name="Winkel M."/>
            <person name="Salman V."/>
            <person name="Woyke T."/>
            <person name="Schulz-Vogt H."/>
            <person name="Richter M."/>
            <person name="Flood B."/>
            <person name="Bailey J."/>
            <person name="Amann R."/>
            <person name="Mussmann M."/>
        </authorList>
    </citation>
    <scope>NUCLEOTIDE SEQUENCE [LARGE SCALE GENOMIC DNA]</scope>
    <source>
        <strain evidence="1 2">THI036</strain>
    </source>
</reference>
<dbReference type="Proteomes" id="UP000076962">
    <property type="component" value="Unassembled WGS sequence"/>
</dbReference>
<proteinExistence type="predicted"/>